<keyword evidence="2" id="KW-0732">Signal</keyword>
<keyword evidence="4" id="KW-1015">Disulfide bond</keyword>
<dbReference type="STRING" id="1793963.AXI58_17745"/>
<dbReference type="InterPro" id="IPR036249">
    <property type="entry name" value="Thioredoxin-like_sf"/>
</dbReference>
<dbReference type="PANTHER" id="PTHR13887">
    <property type="entry name" value="GLUTATHIONE S-TRANSFERASE KAPPA"/>
    <property type="match status" value="1"/>
</dbReference>
<keyword evidence="6" id="KW-0812">Transmembrane</keyword>
<organism evidence="8 9">
    <name type="scientific">Bacillus nakamurai</name>
    <dbReference type="NCBI Taxonomy" id="1793963"/>
    <lineage>
        <taxon>Bacteria</taxon>
        <taxon>Bacillati</taxon>
        <taxon>Bacillota</taxon>
        <taxon>Bacilli</taxon>
        <taxon>Bacillales</taxon>
        <taxon>Bacillaceae</taxon>
        <taxon>Bacillus</taxon>
    </lineage>
</organism>
<sequence length="223" mass="25116">MKKKQTSAKFAVILTLIVVVLFAAIVIMNNQTEKAGETVASQPSIKGQPVLGKESAPVTVVEFGDYKCPSCKIFNSDIFPKIKKDFIDKGDVKFSFVNVMFHGTGSRLAALASEEVWKEDPKSFWAFHEKLYEEQPSSEQEWVTPALLEKTVKSTAKKVDPEKLKENLDKETFAKELKADTDLNDKLNITATPTIYVNDKVIKTFSNYDEISKTIKKELKNEK</sequence>
<gene>
    <name evidence="8" type="ORF">AXI58_17745</name>
</gene>
<dbReference type="PROSITE" id="PS51352">
    <property type="entry name" value="THIOREDOXIN_2"/>
    <property type="match status" value="1"/>
</dbReference>
<dbReference type="PANTHER" id="PTHR13887:SF14">
    <property type="entry name" value="DISULFIDE BOND FORMATION PROTEIN D"/>
    <property type="match status" value="1"/>
</dbReference>
<dbReference type="Gene3D" id="3.40.30.10">
    <property type="entry name" value="Glutaredoxin"/>
    <property type="match status" value="1"/>
</dbReference>
<keyword evidence="6" id="KW-1133">Transmembrane helix</keyword>
<evidence type="ECO:0000256" key="5">
    <source>
        <dbReference type="ARBA" id="ARBA00023284"/>
    </source>
</evidence>
<keyword evidence="5" id="KW-0676">Redox-active center</keyword>
<dbReference type="InterPro" id="IPR013766">
    <property type="entry name" value="Thioredoxin_domain"/>
</dbReference>
<dbReference type="SUPFAM" id="SSF52833">
    <property type="entry name" value="Thioredoxin-like"/>
    <property type="match status" value="1"/>
</dbReference>
<comment type="caution">
    <text evidence="8">The sequence shown here is derived from an EMBL/GenBank/DDBJ whole genome shotgun (WGS) entry which is preliminary data.</text>
</comment>
<dbReference type="Pfam" id="PF13462">
    <property type="entry name" value="Thioredoxin_4"/>
    <property type="match status" value="1"/>
</dbReference>
<dbReference type="RefSeq" id="WP_061522106.1">
    <property type="nucleotide sequence ID" value="NZ_JARLZY010000011.1"/>
</dbReference>
<evidence type="ECO:0000256" key="4">
    <source>
        <dbReference type="ARBA" id="ARBA00023157"/>
    </source>
</evidence>
<evidence type="ECO:0000313" key="9">
    <source>
        <dbReference type="Proteomes" id="UP000075430"/>
    </source>
</evidence>
<dbReference type="Proteomes" id="UP000075430">
    <property type="component" value="Unassembled WGS sequence"/>
</dbReference>
<dbReference type="OrthoDB" id="117402at2"/>
<protein>
    <submittedName>
        <fullName evidence="8">Dihydroneopterin aldolase</fullName>
    </submittedName>
</protein>
<keyword evidence="6" id="KW-0472">Membrane</keyword>
<accession>A0A150F5B3</accession>
<keyword evidence="3" id="KW-0560">Oxidoreductase</keyword>
<name>A0A150F5B3_9BACI</name>
<evidence type="ECO:0000256" key="2">
    <source>
        <dbReference type="ARBA" id="ARBA00022729"/>
    </source>
</evidence>
<evidence type="ECO:0000256" key="6">
    <source>
        <dbReference type="SAM" id="Phobius"/>
    </source>
</evidence>
<comment type="similarity">
    <text evidence="1">Belongs to the thioredoxin family. DsbA subfamily.</text>
</comment>
<feature type="transmembrane region" description="Helical" evidence="6">
    <location>
        <begin position="7"/>
        <end position="28"/>
    </location>
</feature>
<dbReference type="EMBL" id="LSBA01000019">
    <property type="protein sequence ID" value="KXZ17600.1"/>
    <property type="molecule type" value="Genomic_DNA"/>
</dbReference>
<feature type="domain" description="Thioredoxin" evidence="7">
    <location>
        <begin position="29"/>
        <end position="220"/>
    </location>
</feature>
<proteinExistence type="inferred from homology"/>
<dbReference type="GO" id="GO:0016491">
    <property type="term" value="F:oxidoreductase activity"/>
    <property type="evidence" value="ECO:0007669"/>
    <property type="project" value="UniProtKB-KW"/>
</dbReference>
<dbReference type="AlphaFoldDB" id="A0A150F5B3"/>
<dbReference type="InterPro" id="IPR012336">
    <property type="entry name" value="Thioredoxin-like_fold"/>
</dbReference>
<evidence type="ECO:0000256" key="3">
    <source>
        <dbReference type="ARBA" id="ARBA00023002"/>
    </source>
</evidence>
<evidence type="ECO:0000256" key="1">
    <source>
        <dbReference type="ARBA" id="ARBA00005791"/>
    </source>
</evidence>
<keyword evidence="9" id="KW-1185">Reference proteome</keyword>
<evidence type="ECO:0000259" key="7">
    <source>
        <dbReference type="PROSITE" id="PS51352"/>
    </source>
</evidence>
<reference evidence="9" key="1">
    <citation type="submission" date="2016-02" db="EMBL/GenBank/DDBJ databases">
        <authorList>
            <person name="Dunlap C."/>
        </authorList>
    </citation>
    <scope>NUCLEOTIDE SEQUENCE [LARGE SCALE GENOMIC DNA]</scope>
    <source>
        <strain evidence="9">NRRL B-41092</strain>
    </source>
</reference>
<evidence type="ECO:0000313" key="8">
    <source>
        <dbReference type="EMBL" id="KXZ17600.1"/>
    </source>
</evidence>